<gene>
    <name evidence="1" type="ORF">BAUCODRAFT_33930</name>
</gene>
<dbReference type="HOGENOM" id="CLU_2867320_0_0_1"/>
<organism evidence="1 2">
    <name type="scientific">Baudoinia panamericana (strain UAMH 10762)</name>
    <name type="common">Angels' share fungus</name>
    <name type="synonym">Baudoinia compniacensis (strain UAMH 10762)</name>
    <dbReference type="NCBI Taxonomy" id="717646"/>
    <lineage>
        <taxon>Eukaryota</taxon>
        <taxon>Fungi</taxon>
        <taxon>Dikarya</taxon>
        <taxon>Ascomycota</taxon>
        <taxon>Pezizomycotina</taxon>
        <taxon>Dothideomycetes</taxon>
        <taxon>Dothideomycetidae</taxon>
        <taxon>Mycosphaerellales</taxon>
        <taxon>Teratosphaeriaceae</taxon>
        <taxon>Baudoinia</taxon>
    </lineage>
</organism>
<protein>
    <submittedName>
        <fullName evidence="1">Uncharacterized protein</fullName>
    </submittedName>
</protein>
<evidence type="ECO:0000313" key="1">
    <source>
        <dbReference type="EMBL" id="EMC96567.1"/>
    </source>
</evidence>
<dbReference type="GeneID" id="19112270"/>
<dbReference type="RefSeq" id="XP_007676109.1">
    <property type="nucleotide sequence ID" value="XM_007677919.1"/>
</dbReference>
<reference evidence="1 2" key="1">
    <citation type="journal article" date="2012" name="PLoS Pathog.">
        <title>Diverse lifestyles and strategies of plant pathogenesis encoded in the genomes of eighteen Dothideomycetes fungi.</title>
        <authorList>
            <person name="Ohm R.A."/>
            <person name="Feau N."/>
            <person name="Henrissat B."/>
            <person name="Schoch C.L."/>
            <person name="Horwitz B.A."/>
            <person name="Barry K.W."/>
            <person name="Condon B.J."/>
            <person name="Copeland A.C."/>
            <person name="Dhillon B."/>
            <person name="Glaser F."/>
            <person name="Hesse C.N."/>
            <person name="Kosti I."/>
            <person name="LaButti K."/>
            <person name="Lindquist E.A."/>
            <person name="Lucas S."/>
            <person name="Salamov A.A."/>
            <person name="Bradshaw R.E."/>
            <person name="Ciuffetti L."/>
            <person name="Hamelin R.C."/>
            <person name="Kema G.H.J."/>
            <person name="Lawrence C."/>
            <person name="Scott J.A."/>
            <person name="Spatafora J.W."/>
            <person name="Turgeon B.G."/>
            <person name="de Wit P.J.G.M."/>
            <person name="Zhong S."/>
            <person name="Goodwin S.B."/>
            <person name="Grigoriev I.V."/>
        </authorList>
    </citation>
    <scope>NUCLEOTIDE SEQUENCE [LARGE SCALE GENOMIC DNA]</scope>
    <source>
        <strain evidence="1 2">UAMH 10762</strain>
    </source>
</reference>
<dbReference type="KEGG" id="bcom:BAUCODRAFT_33930"/>
<proteinExistence type="predicted"/>
<evidence type="ECO:0000313" key="2">
    <source>
        <dbReference type="Proteomes" id="UP000011761"/>
    </source>
</evidence>
<sequence length="64" mass="7248">MAMQWRATPDEAELPETSGDDECKAMESVIRAQEDRATRICPRFCICDRLYTASESVCFMHAAC</sequence>
<accession>M2LQ86</accession>
<dbReference type="EMBL" id="KB445555">
    <property type="protein sequence ID" value="EMC96567.1"/>
    <property type="molecule type" value="Genomic_DNA"/>
</dbReference>
<dbReference type="AlphaFoldDB" id="M2LQ86"/>
<dbReference type="Proteomes" id="UP000011761">
    <property type="component" value="Unassembled WGS sequence"/>
</dbReference>
<keyword evidence="2" id="KW-1185">Reference proteome</keyword>
<name>M2LQ86_BAUPA</name>